<comment type="caution">
    <text evidence="1">The sequence shown here is derived from an EMBL/GenBank/DDBJ whole genome shotgun (WGS) entry which is preliminary data.</text>
</comment>
<dbReference type="Proteomes" id="UP001231649">
    <property type="component" value="Chromosome 21"/>
</dbReference>
<reference evidence="1" key="1">
    <citation type="submission" date="2023-03" db="EMBL/GenBank/DDBJ databases">
        <title>Chromosome-level genomes of two armyworms, Mythimna separata and Mythimna loreyi, provide insights into the biosynthesis and reception of sex pheromones.</title>
        <authorList>
            <person name="Zhao H."/>
        </authorList>
    </citation>
    <scope>NUCLEOTIDE SEQUENCE</scope>
    <source>
        <strain evidence="1">BeijingLab</strain>
    </source>
</reference>
<name>A0ACC2QCF2_9NEOP</name>
<dbReference type="EMBL" id="CM056797">
    <property type="protein sequence ID" value="KAJ8712825.1"/>
    <property type="molecule type" value="Genomic_DNA"/>
</dbReference>
<evidence type="ECO:0000313" key="1">
    <source>
        <dbReference type="EMBL" id="KAJ8712825.1"/>
    </source>
</evidence>
<organism evidence="1 2">
    <name type="scientific">Mythimna loreyi</name>
    <dbReference type="NCBI Taxonomy" id="667449"/>
    <lineage>
        <taxon>Eukaryota</taxon>
        <taxon>Metazoa</taxon>
        <taxon>Ecdysozoa</taxon>
        <taxon>Arthropoda</taxon>
        <taxon>Hexapoda</taxon>
        <taxon>Insecta</taxon>
        <taxon>Pterygota</taxon>
        <taxon>Neoptera</taxon>
        <taxon>Endopterygota</taxon>
        <taxon>Lepidoptera</taxon>
        <taxon>Glossata</taxon>
        <taxon>Ditrysia</taxon>
        <taxon>Noctuoidea</taxon>
        <taxon>Noctuidae</taxon>
        <taxon>Noctuinae</taxon>
        <taxon>Hadenini</taxon>
        <taxon>Mythimna</taxon>
    </lineage>
</organism>
<keyword evidence="2" id="KW-1185">Reference proteome</keyword>
<proteinExistence type="predicted"/>
<evidence type="ECO:0000313" key="2">
    <source>
        <dbReference type="Proteomes" id="UP001231649"/>
    </source>
</evidence>
<accession>A0ACC2QCF2</accession>
<sequence>MTPMTPITLLFLVVSLAAAREYTDEDIASFPKLFHLDEYERCLARTDGLYCLGTFELTPATVPHPTYDLMKAYSEESYRHFNRTLIHRGYCLNLRCPLDLVTSYNASRLFERCADHYSQRSDLRASLRTLHYCRTHADFITRKPETSAEHILKQVLYALFLANLVGTIYDTYVAETAERKKNKLITAFSIPSNWRRLTFIREGGDPRQTALIPMEGVRVMALGFTTYAHASVFHFVFYTVNPEILEQVSQRIDGIILSDGTSLIQAFMMMSCFLTAYNLLIYSQKQELGIHLLPLCILKRVVRITPVHLLIVGYGATWWMYSRDGPLVSTTIGLESAACKTKFWSHFFFVNNIIDPSNFCVAPSWFLPVNMHMYIVACTFTLLLWRRRSFALRLYTVLFVASCVMTGAISYVRKYKAMTFIATPEKIHKIFRDTPSFTEFYVSSWGALPACFVGLIFAHILFELDERKIKVCDFKWFVYLHYAGFPLLFLWSLTGMFARTHESAFFMAVYIAFDRPFYCVLMAIGLLGLFHVDGPIRSFFCWDGWRSLGRMSLTVMLLHWCINSTIGARPMAFSTSVLDVFVDWSATHVLTYACAVPITVLVEFPMQKFLEALFF</sequence>
<gene>
    <name evidence="1" type="ORF">PYW08_008129</name>
</gene>
<protein>
    <submittedName>
        <fullName evidence="1">Uncharacterized protein</fullName>
    </submittedName>
</protein>